<dbReference type="GO" id="GO:0016603">
    <property type="term" value="F:glutaminyl-peptide cyclotransferase activity"/>
    <property type="evidence" value="ECO:0007669"/>
    <property type="project" value="InterPro"/>
</dbReference>
<sequence>MYQLMKKYRLVFYIFFGLCFSIPAWANSFKLIQSYPVHHPIFIQGLQLDGSNRLIYSAGLYGRSEIGYLNLATGKTYGVKKLLPSVFAEGLTVTDDGIWQITWREQMAFLRDAKTLTIKKTVHYLGEGWGLAYDKRQKVLWLSDGSSKLQKLDAKNFNKLSEISVQNHGKPVEYINELEYANGFLYANIWQSNKIIKINPNTGKVLNTYDFSPLVATLNLTDPDSVLNGIAHIGGQSFYITGKNFGVVWQVLFTQ</sequence>
<dbReference type="PANTHER" id="PTHR31270">
    <property type="entry name" value="GLUTAMINYL-PEPTIDE CYCLOTRANSFERASE"/>
    <property type="match status" value="1"/>
</dbReference>
<evidence type="ECO:0000313" key="1">
    <source>
        <dbReference type="EMBL" id="OAU99560.1"/>
    </source>
</evidence>
<dbReference type="AlphaFoldDB" id="A0A7Z0UX74"/>
<evidence type="ECO:0000313" key="2">
    <source>
        <dbReference type="Proteomes" id="UP000078446"/>
    </source>
</evidence>
<dbReference type="PANTHER" id="PTHR31270:SF1">
    <property type="entry name" value="GLUTAMINYL-PEPTIDE CYCLOTRANSFERASE"/>
    <property type="match status" value="1"/>
</dbReference>
<name>A0A7Z0UX74_MORCA</name>
<reference evidence="1 2" key="1">
    <citation type="journal article" date="2016" name="Genome Biol. Evol.">
        <title>Comparative Genomic Analyses of the Moraxella catarrhalis Serosensitive and Seroresistant Lineages Demonstrate Their Independent Evolution.</title>
        <authorList>
            <person name="Earl J.P."/>
            <person name="de Vries S.P."/>
            <person name="Ahmed A."/>
            <person name="Powell E."/>
            <person name="Schultz M.P."/>
            <person name="Hermans P.W."/>
            <person name="Hill D.J."/>
            <person name="Zhou Z."/>
            <person name="Constantinidou C.I."/>
            <person name="Hu F.Z."/>
            <person name="Bootsma H.J."/>
            <person name="Ehrlich G.D."/>
        </authorList>
    </citation>
    <scope>NUCLEOTIDE SEQUENCE [LARGE SCALE GENOMIC DNA]</scope>
    <source>
        <strain evidence="1 2">Z7574</strain>
    </source>
</reference>
<dbReference type="Gene3D" id="2.130.10.10">
    <property type="entry name" value="YVTN repeat-like/Quinoprotein amine dehydrogenase"/>
    <property type="match status" value="1"/>
</dbReference>
<protein>
    <submittedName>
        <fullName evidence="1">Glutamine cyclotransferase</fullName>
    </submittedName>
</protein>
<proteinExistence type="predicted"/>
<gene>
    <name evidence="1" type="ORF">AO382_1940</name>
</gene>
<keyword evidence="1" id="KW-0808">Transferase</keyword>
<organism evidence="1 2">
    <name type="scientific">Moraxella catarrhalis</name>
    <name type="common">Branhamella catarrhalis</name>
    <dbReference type="NCBI Taxonomy" id="480"/>
    <lineage>
        <taxon>Bacteria</taxon>
        <taxon>Pseudomonadati</taxon>
        <taxon>Pseudomonadota</taxon>
        <taxon>Gammaproteobacteria</taxon>
        <taxon>Moraxellales</taxon>
        <taxon>Moraxellaceae</taxon>
        <taxon>Moraxella</taxon>
    </lineage>
</organism>
<dbReference type="Pfam" id="PF05096">
    <property type="entry name" value="Glu_cyclase_2"/>
    <property type="match status" value="1"/>
</dbReference>
<dbReference type="EMBL" id="LXHE01000020">
    <property type="protein sequence ID" value="OAU99560.1"/>
    <property type="molecule type" value="Genomic_DNA"/>
</dbReference>
<comment type="caution">
    <text evidence="1">The sequence shown here is derived from an EMBL/GenBank/DDBJ whole genome shotgun (WGS) entry which is preliminary data.</text>
</comment>
<dbReference type="SUPFAM" id="SSF50969">
    <property type="entry name" value="YVTN repeat-like/Quinoprotein amine dehydrogenase"/>
    <property type="match status" value="1"/>
</dbReference>
<dbReference type="Proteomes" id="UP000078446">
    <property type="component" value="Unassembled WGS sequence"/>
</dbReference>
<dbReference type="InterPro" id="IPR015943">
    <property type="entry name" value="WD40/YVTN_repeat-like_dom_sf"/>
</dbReference>
<accession>A0A7Z0UX74</accession>
<dbReference type="InterPro" id="IPR011044">
    <property type="entry name" value="Quino_amine_DH_bsu"/>
</dbReference>
<dbReference type="InterPro" id="IPR007788">
    <property type="entry name" value="QCT"/>
</dbReference>